<proteinExistence type="predicted"/>
<feature type="region of interest" description="Disordered" evidence="1">
    <location>
        <begin position="334"/>
        <end position="355"/>
    </location>
</feature>
<dbReference type="EMBL" id="SDEE01000568">
    <property type="protein sequence ID" value="RXW15301.1"/>
    <property type="molecule type" value="Genomic_DNA"/>
</dbReference>
<name>A0A4Q2D9B1_9AGAR</name>
<feature type="signal peptide" evidence="3">
    <location>
        <begin position="1"/>
        <end position="23"/>
    </location>
</feature>
<evidence type="ECO:0000256" key="2">
    <source>
        <dbReference type="SAM" id="Phobius"/>
    </source>
</evidence>
<keyword evidence="3" id="KW-0732">Signal</keyword>
<accession>A0A4Q2D9B1</accession>
<feature type="compositionally biased region" description="Low complexity" evidence="1">
    <location>
        <begin position="343"/>
        <end position="355"/>
    </location>
</feature>
<feature type="transmembrane region" description="Helical" evidence="2">
    <location>
        <begin position="208"/>
        <end position="231"/>
    </location>
</feature>
<comment type="caution">
    <text evidence="4">The sequence shown here is derived from an EMBL/GenBank/DDBJ whole genome shotgun (WGS) entry which is preliminary data.</text>
</comment>
<evidence type="ECO:0000256" key="3">
    <source>
        <dbReference type="SAM" id="SignalP"/>
    </source>
</evidence>
<keyword evidence="2" id="KW-0472">Membrane</keyword>
<organism evidence="4 5">
    <name type="scientific">Candolleomyces aberdarensis</name>
    <dbReference type="NCBI Taxonomy" id="2316362"/>
    <lineage>
        <taxon>Eukaryota</taxon>
        <taxon>Fungi</taxon>
        <taxon>Dikarya</taxon>
        <taxon>Basidiomycota</taxon>
        <taxon>Agaricomycotina</taxon>
        <taxon>Agaricomycetes</taxon>
        <taxon>Agaricomycetidae</taxon>
        <taxon>Agaricales</taxon>
        <taxon>Agaricineae</taxon>
        <taxon>Psathyrellaceae</taxon>
        <taxon>Candolleomyces</taxon>
    </lineage>
</organism>
<protein>
    <recommendedName>
        <fullName evidence="6">Mid2 domain-containing protein</fullName>
    </recommendedName>
</protein>
<evidence type="ECO:0008006" key="6">
    <source>
        <dbReference type="Google" id="ProtNLM"/>
    </source>
</evidence>
<sequence length="355" mass="38096">MKWTLFSLWTVSVLVCFLKSVVGQTERNVTVDDQSPAITYAPSSTGWTLTEPGEWDAGDGRAHMLSQEADAVATFTFTGVAFYYWAAMWPYPVSTTVTIDDTSVVVNLTDPSPPPDAGLPPSRQSSILYGATNLSNTTHTVRITVGSASFAIVDFFTYTVLEATPTTTTSRQGGGGTATATKTGESSGASDTSGVASPSKGLSTAVKVGIAVAVIGFLLLLLVLFFILRWLKRRKEEANKSMVAGFHSPDPNISGVSGMGHPNISLPMSQTSMWTDPDYVEANRRMNLPVAFPYQAGSRSSVRLVPPETNDPRLSDVPSPGAQAVHDIYNFYGQPAPPPARPNPTYNYYNSSYGR</sequence>
<evidence type="ECO:0000313" key="4">
    <source>
        <dbReference type="EMBL" id="RXW15301.1"/>
    </source>
</evidence>
<keyword evidence="2" id="KW-0812">Transmembrane</keyword>
<evidence type="ECO:0000256" key="1">
    <source>
        <dbReference type="SAM" id="MobiDB-lite"/>
    </source>
</evidence>
<dbReference type="Gene3D" id="2.60.120.260">
    <property type="entry name" value="Galactose-binding domain-like"/>
    <property type="match status" value="1"/>
</dbReference>
<gene>
    <name evidence="4" type="ORF">EST38_g10546</name>
</gene>
<reference evidence="4 5" key="1">
    <citation type="submission" date="2019-01" db="EMBL/GenBank/DDBJ databases">
        <title>Draft genome sequence of Psathyrella aberdarensis IHI B618.</title>
        <authorList>
            <person name="Buettner E."/>
            <person name="Kellner H."/>
        </authorList>
    </citation>
    <scope>NUCLEOTIDE SEQUENCE [LARGE SCALE GENOMIC DNA]</scope>
    <source>
        <strain evidence="4 5">IHI B618</strain>
    </source>
</reference>
<feature type="compositionally biased region" description="Low complexity" evidence="1">
    <location>
        <begin position="178"/>
        <end position="190"/>
    </location>
</feature>
<dbReference type="AlphaFoldDB" id="A0A4Q2D9B1"/>
<dbReference type="STRING" id="2316362.A0A4Q2D9B1"/>
<feature type="chain" id="PRO_5020339550" description="Mid2 domain-containing protein" evidence="3">
    <location>
        <begin position="24"/>
        <end position="355"/>
    </location>
</feature>
<dbReference type="OrthoDB" id="3234968at2759"/>
<keyword evidence="2" id="KW-1133">Transmembrane helix</keyword>
<evidence type="ECO:0000313" key="5">
    <source>
        <dbReference type="Proteomes" id="UP000290288"/>
    </source>
</evidence>
<dbReference type="Proteomes" id="UP000290288">
    <property type="component" value="Unassembled WGS sequence"/>
</dbReference>
<keyword evidence="5" id="KW-1185">Reference proteome</keyword>
<feature type="region of interest" description="Disordered" evidence="1">
    <location>
        <begin position="166"/>
        <end position="198"/>
    </location>
</feature>